<dbReference type="InterPro" id="IPR049780">
    <property type="entry name" value="PH_KIFIA_KIFIB"/>
</dbReference>
<feature type="compositionally biased region" description="Low complexity" evidence="1">
    <location>
        <begin position="137"/>
        <end position="150"/>
    </location>
</feature>
<sequence length="308" mass="35207">MNRVPGVYQLCLKDANDSGTVRRQRRVLDTSSAYVRGEENLGHWRPRGDSLIFEHQWELEKLTRLQQVERVRLFLRLRDKLKGKRKPGEAKTPVSPGKPQKKFVLGIVNKVIRLITQRIPVNKDPPTGNKAQELSDESSSNSVTSPTSDKSLIKSSTSLDGLSRQKSKSDQNLSCTDEVLDQIAMKRSLSGSRLNQLHFLVPDVTEERVGVVVSRKGYMNFLEEKTQGWTRRWVVVRRPYILLFRDEKDLVIRGIINLANARVEYSEDQQAMLKVPNTFSVCTNHRGFLMQIMPGDEVGLVFFLGFRI</sequence>
<dbReference type="PANTHER" id="PTHR47117:SF9">
    <property type="entry name" value="KINESIN-LIKE PROTEIN KIF1C ISOFORM X1"/>
    <property type="match status" value="1"/>
</dbReference>
<dbReference type="OrthoDB" id="3176171at2759"/>
<dbReference type="SUPFAM" id="SSF50729">
    <property type="entry name" value="PH domain-like"/>
    <property type="match status" value="1"/>
</dbReference>
<evidence type="ECO:0000313" key="4">
    <source>
        <dbReference type="Proteomes" id="UP000053660"/>
    </source>
</evidence>
<accession>A0A0B1SPX2</accession>
<reference evidence="3 4" key="1">
    <citation type="submission" date="2014-03" db="EMBL/GenBank/DDBJ databases">
        <title>Draft genome of the hookworm Oesophagostomum dentatum.</title>
        <authorList>
            <person name="Mitreva M."/>
        </authorList>
    </citation>
    <scope>NUCLEOTIDE SEQUENCE [LARGE SCALE GENOMIC DNA]</scope>
    <source>
        <strain evidence="3 4">OD-Hann</strain>
    </source>
</reference>
<dbReference type="InterPro" id="IPR001849">
    <property type="entry name" value="PH_domain"/>
</dbReference>
<dbReference type="PANTHER" id="PTHR47117">
    <property type="entry name" value="STAR-RELATED LIPID TRANSFER PROTEIN 9"/>
    <property type="match status" value="1"/>
</dbReference>
<dbReference type="Pfam" id="PF00169">
    <property type="entry name" value="PH"/>
    <property type="match status" value="1"/>
</dbReference>
<dbReference type="FunFam" id="2.30.29.30:FF:000204">
    <property type="entry name" value="kinesin-like protein unc-104 isoform X6"/>
    <property type="match status" value="1"/>
</dbReference>
<dbReference type="GO" id="GO:0048490">
    <property type="term" value="P:anterograde synaptic vesicle transport"/>
    <property type="evidence" value="ECO:0007669"/>
    <property type="project" value="UniProtKB-ARBA"/>
</dbReference>
<dbReference type="GO" id="GO:1904115">
    <property type="term" value="C:axon cytoplasm"/>
    <property type="evidence" value="ECO:0007669"/>
    <property type="project" value="GOC"/>
</dbReference>
<organism evidence="3 4">
    <name type="scientific">Oesophagostomum dentatum</name>
    <name type="common">Nodular worm</name>
    <dbReference type="NCBI Taxonomy" id="61180"/>
    <lineage>
        <taxon>Eukaryota</taxon>
        <taxon>Metazoa</taxon>
        <taxon>Ecdysozoa</taxon>
        <taxon>Nematoda</taxon>
        <taxon>Chromadorea</taxon>
        <taxon>Rhabditida</taxon>
        <taxon>Rhabditina</taxon>
        <taxon>Rhabditomorpha</taxon>
        <taxon>Strongyloidea</taxon>
        <taxon>Strongylidae</taxon>
        <taxon>Oesophagostomum</taxon>
    </lineage>
</organism>
<dbReference type="Gene3D" id="2.30.29.30">
    <property type="entry name" value="Pleckstrin-homology domain (PH domain)/Phosphotyrosine-binding domain (PTB)"/>
    <property type="match status" value="1"/>
</dbReference>
<dbReference type="EMBL" id="KN564811">
    <property type="protein sequence ID" value="KHJ85225.1"/>
    <property type="molecule type" value="Genomic_DNA"/>
</dbReference>
<dbReference type="PROSITE" id="PS50003">
    <property type="entry name" value="PH_DOMAIN"/>
    <property type="match status" value="1"/>
</dbReference>
<keyword evidence="4" id="KW-1185">Reference proteome</keyword>
<dbReference type="CDD" id="cd01233">
    <property type="entry name" value="PH_KIFIA_KIFIB"/>
    <property type="match status" value="1"/>
</dbReference>
<proteinExistence type="predicted"/>
<feature type="region of interest" description="Disordered" evidence="1">
    <location>
        <begin position="119"/>
        <end position="171"/>
    </location>
</feature>
<dbReference type="Proteomes" id="UP000053660">
    <property type="component" value="Unassembled WGS sequence"/>
</dbReference>
<name>A0A0B1SPX2_OESDE</name>
<feature type="domain" description="PH" evidence="2">
    <location>
        <begin position="212"/>
        <end position="308"/>
    </location>
</feature>
<dbReference type="AlphaFoldDB" id="A0A0B1SPX2"/>
<gene>
    <name evidence="3" type="ORF">OESDEN_15053</name>
</gene>
<dbReference type="InterPro" id="IPR011993">
    <property type="entry name" value="PH-like_dom_sf"/>
</dbReference>
<evidence type="ECO:0000259" key="2">
    <source>
        <dbReference type="PROSITE" id="PS50003"/>
    </source>
</evidence>
<evidence type="ECO:0000256" key="1">
    <source>
        <dbReference type="SAM" id="MobiDB-lite"/>
    </source>
</evidence>
<evidence type="ECO:0000313" key="3">
    <source>
        <dbReference type="EMBL" id="KHJ85225.1"/>
    </source>
</evidence>
<protein>
    <submittedName>
        <fullName evidence="3">PH domain protein</fullName>
    </submittedName>
</protein>